<sequence>MIADKSIKELENSSVALTVTVTADTIENDYKAALQKYASTIQLKGFRKGKAPISVLEGKFGKAIREESTFNTIEEALKEVLEGIEDKYKPLSFSTPELQDEETLLPFKPNADVTFTVNYDVMPTFEMPAYKGLSVSYPKVQVSDEAVNAEIDKLRDQNAMVIDKNDAAAMGDIVTVSYVELDAENNEVPGTERKEFVFTLGSTYNFYQIDGDIVGMKSGEEKTFSKTYADNSTVEGYAGKTITLKVNVESVKFRDVPALDDEFAQDVKEEYKTVADLLKATREKLEKGLEAKLEQAKLNALSDELLKGTTIAVPASMIDLEIEQSWNRYVKQTGLSEEQILQFLQFQQKTKEDVVAPWREAAEKSLRIQLIMEKIKETEKFPIDEEELKKVYDEQLKDITDESQLEYYKTMLEDDMRFQKIAPFLQENNTFTEGEEVAYDVFMSETYGA</sequence>
<dbReference type="GO" id="GO:0015031">
    <property type="term" value="P:protein transport"/>
    <property type="evidence" value="ECO:0007669"/>
    <property type="project" value="InterPro"/>
</dbReference>
<dbReference type="Gene3D" id="1.10.3120.10">
    <property type="entry name" value="Trigger factor, C-terminal domain"/>
    <property type="match status" value="1"/>
</dbReference>
<keyword evidence="5" id="KW-0143">Chaperone</keyword>
<comment type="caution">
    <text evidence="10">The sequence shown here is derived from an EMBL/GenBank/DDBJ whole genome shotgun (WGS) entry which is preliminary data.</text>
</comment>
<dbReference type="GO" id="GO:0051083">
    <property type="term" value="P:'de novo' cotranslational protein folding"/>
    <property type="evidence" value="ECO:0007669"/>
    <property type="project" value="TreeGrafter"/>
</dbReference>
<reference evidence="10" key="1">
    <citation type="submission" date="2019-08" db="EMBL/GenBank/DDBJ databases">
        <authorList>
            <person name="Kucharzyk K."/>
            <person name="Murdoch R.W."/>
            <person name="Higgins S."/>
            <person name="Loffler F."/>
        </authorList>
    </citation>
    <scope>NUCLEOTIDE SEQUENCE</scope>
</reference>
<dbReference type="PIRSF" id="PIRSF003095">
    <property type="entry name" value="Trigger_factor"/>
    <property type="match status" value="1"/>
</dbReference>
<feature type="coiled-coil region" evidence="7">
    <location>
        <begin position="264"/>
        <end position="295"/>
    </location>
</feature>
<dbReference type="PANTHER" id="PTHR30560:SF3">
    <property type="entry name" value="TRIGGER FACTOR-LIKE PROTEIN TIG, CHLOROPLASTIC"/>
    <property type="match status" value="1"/>
</dbReference>
<evidence type="ECO:0000256" key="3">
    <source>
        <dbReference type="ARBA" id="ARBA00013194"/>
    </source>
</evidence>
<dbReference type="GO" id="GO:0003755">
    <property type="term" value="F:peptidyl-prolyl cis-trans isomerase activity"/>
    <property type="evidence" value="ECO:0007669"/>
    <property type="project" value="UniProtKB-KW"/>
</dbReference>
<dbReference type="EC" id="5.2.1.8" evidence="3"/>
<organism evidence="10">
    <name type="scientific">bioreactor metagenome</name>
    <dbReference type="NCBI Taxonomy" id="1076179"/>
    <lineage>
        <taxon>unclassified sequences</taxon>
        <taxon>metagenomes</taxon>
        <taxon>ecological metagenomes</taxon>
    </lineage>
</organism>
<dbReference type="Gene3D" id="3.30.70.1050">
    <property type="entry name" value="Trigger factor ribosome-binding domain"/>
    <property type="match status" value="1"/>
</dbReference>
<dbReference type="EMBL" id="VSSQ01002750">
    <property type="protein sequence ID" value="MPM17191.1"/>
    <property type="molecule type" value="Genomic_DNA"/>
</dbReference>
<gene>
    <name evidence="10" type="primary">tig_26</name>
    <name evidence="10" type="ORF">SDC9_63579</name>
</gene>
<dbReference type="InterPro" id="IPR005215">
    <property type="entry name" value="Trig_fac"/>
</dbReference>
<dbReference type="HAMAP" id="MF_00303">
    <property type="entry name" value="Trigger_factor_Tig"/>
    <property type="match status" value="1"/>
</dbReference>
<dbReference type="GO" id="GO:0043335">
    <property type="term" value="P:protein unfolding"/>
    <property type="evidence" value="ECO:0007669"/>
    <property type="project" value="TreeGrafter"/>
</dbReference>
<dbReference type="InterPro" id="IPR008881">
    <property type="entry name" value="Trigger_fac_ribosome-bd_bac"/>
</dbReference>
<accession>A0A644XN10</accession>
<dbReference type="GO" id="GO:0044183">
    <property type="term" value="F:protein folding chaperone"/>
    <property type="evidence" value="ECO:0007669"/>
    <property type="project" value="TreeGrafter"/>
</dbReference>
<evidence type="ECO:0000259" key="8">
    <source>
        <dbReference type="Pfam" id="PF05697"/>
    </source>
</evidence>
<dbReference type="InterPro" id="IPR046357">
    <property type="entry name" value="PPIase_dom_sf"/>
</dbReference>
<evidence type="ECO:0000256" key="6">
    <source>
        <dbReference type="ARBA" id="ARBA00023235"/>
    </source>
</evidence>
<name>A0A644XN10_9ZZZZ</name>
<dbReference type="InterPro" id="IPR008880">
    <property type="entry name" value="Trigger_fac_C"/>
</dbReference>
<dbReference type="InterPro" id="IPR037041">
    <property type="entry name" value="Trigger_fac_C_sf"/>
</dbReference>
<keyword evidence="6 10" id="KW-0413">Isomerase</keyword>
<dbReference type="Pfam" id="PF05697">
    <property type="entry name" value="Trigger_N"/>
    <property type="match status" value="1"/>
</dbReference>
<evidence type="ECO:0000256" key="1">
    <source>
        <dbReference type="ARBA" id="ARBA00000971"/>
    </source>
</evidence>
<dbReference type="NCBIfam" id="TIGR00115">
    <property type="entry name" value="tig"/>
    <property type="match status" value="1"/>
</dbReference>
<dbReference type="InterPro" id="IPR027304">
    <property type="entry name" value="Trigger_fact/SurA_dom_sf"/>
</dbReference>
<evidence type="ECO:0000256" key="4">
    <source>
        <dbReference type="ARBA" id="ARBA00023110"/>
    </source>
</evidence>
<proteinExistence type="inferred from homology"/>
<comment type="similarity">
    <text evidence="2">Belongs to the FKBP-type PPIase family. Tig subfamily.</text>
</comment>
<evidence type="ECO:0000256" key="5">
    <source>
        <dbReference type="ARBA" id="ARBA00023186"/>
    </source>
</evidence>
<dbReference type="SUPFAM" id="SSF109998">
    <property type="entry name" value="Triger factor/SurA peptide-binding domain-like"/>
    <property type="match status" value="1"/>
</dbReference>
<feature type="domain" description="Trigger factor ribosome-binding bacterial" evidence="8">
    <location>
        <begin position="6"/>
        <end position="154"/>
    </location>
</feature>
<dbReference type="PANTHER" id="PTHR30560">
    <property type="entry name" value="TRIGGER FACTOR CHAPERONE AND PEPTIDYL-PROLYL CIS/TRANS ISOMERASE"/>
    <property type="match status" value="1"/>
</dbReference>
<dbReference type="SUPFAM" id="SSF54534">
    <property type="entry name" value="FKBP-like"/>
    <property type="match status" value="1"/>
</dbReference>
<evidence type="ECO:0000256" key="2">
    <source>
        <dbReference type="ARBA" id="ARBA00005464"/>
    </source>
</evidence>
<keyword evidence="4" id="KW-0697">Rotamase</keyword>
<dbReference type="GO" id="GO:0043022">
    <property type="term" value="F:ribosome binding"/>
    <property type="evidence" value="ECO:0007669"/>
    <property type="project" value="TreeGrafter"/>
</dbReference>
<dbReference type="Gene3D" id="3.10.50.40">
    <property type="match status" value="1"/>
</dbReference>
<feature type="domain" description="Trigger factor C-terminal" evidence="9">
    <location>
        <begin position="273"/>
        <end position="408"/>
    </location>
</feature>
<evidence type="ECO:0000313" key="10">
    <source>
        <dbReference type="EMBL" id="MPM17191.1"/>
    </source>
</evidence>
<evidence type="ECO:0000256" key="7">
    <source>
        <dbReference type="SAM" id="Coils"/>
    </source>
</evidence>
<dbReference type="AlphaFoldDB" id="A0A644XN10"/>
<comment type="catalytic activity">
    <reaction evidence="1">
        <text>[protein]-peptidylproline (omega=180) = [protein]-peptidylproline (omega=0)</text>
        <dbReference type="Rhea" id="RHEA:16237"/>
        <dbReference type="Rhea" id="RHEA-COMP:10747"/>
        <dbReference type="Rhea" id="RHEA-COMP:10748"/>
        <dbReference type="ChEBI" id="CHEBI:83833"/>
        <dbReference type="ChEBI" id="CHEBI:83834"/>
        <dbReference type="EC" id="5.2.1.8"/>
    </reaction>
</comment>
<dbReference type="SUPFAM" id="SSF102735">
    <property type="entry name" value="Trigger factor ribosome-binding domain"/>
    <property type="match status" value="1"/>
</dbReference>
<dbReference type="InterPro" id="IPR036611">
    <property type="entry name" value="Trigger_fac_ribosome-bd_sf"/>
</dbReference>
<protein>
    <recommendedName>
        <fullName evidence="3">peptidylprolyl isomerase</fullName>
        <ecNumber evidence="3">5.2.1.8</ecNumber>
    </recommendedName>
</protein>
<keyword evidence="7" id="KW-0175">Coiled coil</keyword>
<dbReference type="Pfam" id="PF05698">
    <property type="entry name" value="Trigger_C"/>
    <property type="match status" value="1"/>
</dbReference>
<evidence type="ECO:0000259" key="9">
    <source>
        <dbReference type="Pfam" id="PF05698"/>
    </source>
</evidence>